<evidence type="ECO:0000313" key="5">
    <source>
        <dbReference type="Proteomes" id="UP000780801"/>
    </source>
</evidence>
<gene>
    <name evidence="4" type="primary">ILV2_1</name>
    <name evidence="4" type="ORF">BGW38_007277</name>
</gene>
<evidence type="ECO:0000313" key="4">
    <source>
        <dbReference type="EMBL" id="KAF9577484.1"/>
    </source>
</evidence>
<comment type="caution">
    <text evidence="4">The sequence shown here is derived from an EMBL/GenBank/DDBJ whole genome shotgun (WGS) entry which is preliminary data.</text>
</comment>
<dbReference type="GO" id="GO:0009097">
    <property type="term" value="P:isoleucine biosynthetic process"/>
    <property type="evidence" value="ECO:0007669"/>
    <property type="project" value="TreeGrafter"/>
</dbReference>
<dbReference type="GO" id="GO:0030976">
    <property type="term" value="F:thiamine pyrophosphate binding"/>
    <property type="evidence" value="ECO:0007669"/>
    <property type="project" value="InterPro"/>
</dbReference>
<dbReference type="CDD" id="cd07035">
    <property type="entry name" value="TPP_PYR_POX_like"/>
    <property type="match status" value="1"/>
</dbReference>
<name>A0A9P6FLK5_9FUNG</name>
<dbReference type="AlphaFoldDB" id="A0A9P6FLK5"/>
<feature type="compositionally biased region" description="Low complexity" evidence="2">
    <location>
        <begin position="44"/>
        <end position="71"/>
    </location>
</feature>
<accession>A0A9P6FLK5</accession>
<dbReference type="GO" id="GO:0009099">
    <property type="term" value="P:L-valine biosynthetic process"/>
    <property type="evidence" value="ECO:0007669"/>
    <property type="project" value="TreeGrafter"/>
</dbReference>
<dbReference type="GO" id="GO:0050660">
    <property type="term" value="F:flavin adenine dinucleotide binding"/>
    <property type="evidence" value="ECO:0007669"/>
    <property type="project" value="TreeGrafter"/>
</dbReference>
<protein>
    <submittedName>
        <fullName evidence="4">Acetolactate synthase, mitochondrial</fullName>
    </submittedName>
</protein>
<dbReference type="GO" id="GO:0003984">
    <property type="term" value="F:acetolactate synthase activity"/>
    <property type="evidence" value="ECO:0007669"/>
    <property type="project" value="TreeGrafter"/>
</dbReference>
<evidence type="ECO:0000256" key="2">
    <source>
        <dbReference type="SAM" id="MobiDB-lite"/>
    </source>
</evidence>
<evidence type="ECO:0000256" key="1">
    <source>
        <dbReference type="ARBA" id="ARBA00007812"/>
    </source>
</evidence>
<feature type="domain" description="Thiamine pyrophosphate enzyme N-terminal TPP-binding" evidence="3">
    <location>
        <begin position="92"/>
        <end position="153"/>
    </location>
</feature>
<keyword evidence="5" id="KW-1185">Reference proteome</keyword>
<dbReference type="GO" id="GO:0005739">
    <property type="term" value="C:mitochondrion"/>
    <property type="evidence" value="ECO:0007669"/>
    <property type="project" value="TreeGrafter"/>
</dbReference>
<reference evidence="4" key="1">
    <citation type="journal article" date="2020" name="Fungal Divers.">
        <title>Resolving the Mortierellaceae phylogeny through synthesis of multi-gene phylogenetics and phylogenomics.</title>
        <authorList>
            <person name="Vandepol N."/>
            <person name="Liber J."/>
            <person name="Desiro A."/>
            <person name="Na H."/>
            <person name="Kennedy M."/>
            <person name="Barry K."/>
            <person name="Grigoriev I.V."/>
            <person name="Miller A.N."/>
            <person name="O'Donnell K."/>
            <person name="Stajich J.E."/>
            <person name="Bonito G."/>
        </authorList>
    </citation>
    <scope>NUCLEOTIDE SEQUENCE</scope>
    <source>
        <strain evidence="4">KOD1015</strain>
    </source>
</reference>
<feature type="region of interest" description="Disordered" evidence="2">
    <location>
        <begin position="44"/>
        <end position="73"/>
    </location>
</feature>
<comment type="similarity">
    <text evidence="1">Belongs to the TPP enzyme family.</text>
</comment>
<feature type="non-terminal residue" evidence="4">
    <location>
        <position position="153"/>
    </location>
</feature>
<dbReference type="GO" id="GO:0005948">
    <property type="term" value="C:acetolactate synthase complex"/>
    <property type="evidence" value="ECO:0007669"/>
    <property type="project" value="TreeGrafter"/>
</dbReference>
<dbReference type="InterPro" id="IPR029061">
    <property type="entry name" value="THDP-binding"/>
</dbReference>
<sequence length="153" mass="16269">MQASTQIARTLRPRLASVSPMARRMYSASAPRPPTAAVAATTQIRRQSSAATSESAAASATATIPKKSATAEAVQPLEATNPHQHDQSFVGMSGGQIFHEMMLRHGVKHIFGYPGGAILPVFDAIFNSKHFEFILPRAEQGAGHAAEGYARVT</sequence>
<dbReference type="Gene3D" id="3.40.50.970">
    <property type="match status" value="1"/>
</dbReference>
<dbReference type="InterPro" id="IPR012001">
    <property type="entry name" value="Thiamin_PyroP_enz_TPP-bd_dom"/>
</dbReference>
<dbReference type="InterPro" id="IPR045229">
    <property type="entry name" value="TPP_enz"/>
</dbReference>
<dbReference type="PANTHER" id="PTHR18968:SF13">
    <property type="entry name" value="ACETOLACTATE SYNTHASE CATALYTIC SUBUNIT, MITOCHONDRIAL"/>
    <property type="match status" value="1"/>
</dbReference>
<dbReference type="SUPFAM" id="SSF52518">
    <property type="entry name" value="Thiamin diphosphate-binding fold (THDP-binding)"/>
    <property type="match status" value="1"/>
</dbReference>
<proteinExistence type="inferred from homology"/>
<dbReference type="Pfam" id="PF02776">
    <property type="entry name" value="TPP_enzyme_N"/>
    <property type="match status" value="1"/>
</dbReference>
<dbReference type="Proteomes" id="UP000780801">
    <property type="component" value="Unassembled WGS sequence"/>
</dbReference>
<dbReference type="PANTHER" id="PTHR18968">
    <property type="entry name" value="THIAMINE PYROPHOSPHATE ENZYMES"/>
    <property type="match status" value="1"/>
</dbReference>
<dbReference type="OrthoDB" id="16262at2759"/>
<organism evidence="4 5">
    <name type="scientific">Lunasporangiospora selenospora</name>
    <dbReference type="NCBI Taxonomy" id="979761"/>
    <lineage>
        <taxon>Eukaryota</taxon>
        <taxon>Fungi</taxon>
        <taxon>Fungi incertae sedis</taxon>
        <taxon>Mucoromycota</taxon>
        <taxon>Mortierellomycotina</taxon>
        <taxon>Mortierellomycetes</taxon>
        <taxon>Mortierellales</taxon>
        <taxon>Mortierellaceae</taxon>
        <taxon>Lunasporangiospora</taxon>
    </lineage>
</organism>
<evidence type="ECO:0000259" key="3">
    <source>
        <dbReference type="Pfam" id="PF02776"/>
    </source>
</evidence>
<dbReference type="EMBL" id="JAABOA010004771">
    <property type="protein sequence ID" value="KAF9577484.1"/>
    <property type="molecule type" value="Genomic_DNA"/>
</dbReference>